<dbReference type="HAMAP" id="MF_00009">
    <property type="entry name" value="Endoribonucl_YbeY"/>
    <property type="match status" value="1"/>
</dbReference>
<dbReference type="NCBIfam" id="TIGR00043">
    <property type="entry name" value="rRNA maturation RNase YbeY"/>
    <property type="match status" value="1"/>
</dbReference>
<dbReference type="GO" id="GO:0006364">
    <property type="term" value="P:rRNA processing"/>
    <property type="evidence" value="ECO:0007669"/>
    <property type="project" value="UniProtKB-UniRule"/>
</dbReference>
<dbReference type="InterPro" id="IPR020549">
    <property type="entry name" value="YbeY_CS"/>
</dbReference>
<dbReference type="PROSITE" id="PS01306">
    <property type="entry name" value="UPF0054"/>
    <property type="match status" value="1"/>
</dbReference>
<evidence type="ECO:0000256" key="5">
    <source>
        <dbReference type="ARBA" id="ARBA00022759"/>
    </source>
</evidence>
<evidence type="ECO:0000256" key="1">
    <source>
        <dbReference type="ARBA" id="ARBA00010875"/>
    </source>
</evidence>
<keyword evidence="5 8" id="KW-0255">Endonuclease</keyword>
<reference evidence="9 10" key="1">
    <citation type="submission" date="2018-07" db="EMBL/GenBank/DDBJ databases">
        <title>Genome sequencing of Moraxellaceae gen. HYN0046.</title>
        <authorList>
            <person name="Kim M."/>
            <person name="Yi H."/>
        </authorList>
    </citation>
    <scope>NUCLEOTIDE SEQUENCE [LARGE SCALE GENOMIC DNA]</scope>
    <source>
        <strain evidence="9 10">HYN0046</strain>
    </source>
</reference>
<keyword evidence="3 8" id="KW-0540">Nuclease</keyword>
<dbReference type="KEGG" id="mbah:HYN46_10920"/>
<organism evidence="9 10">
    <name type="scientific">Aquirhabdus parva</name>
    <dbReference type="NCBI Taxonomy" id="2283318"/>
    <lineage>
        <taxon>Bacteria</taxon>
        <taxon>Pseudomonadati</taxon>
        <taxon>Pseudomonadota</taxon>
        <taxon>Gammaproteobacteria</taxon>
        <taxon>Moraxellales</taxon>
        <taxon>Moraxellaceae</taxon>
        <taxon>Aquirhabdus</taxon>
    </lineage>
</organism>
<dbReference type="SUPFAM" id="SSF55486">
    <property type="entry name" value="Metalloproteases ('zincins'), catalytic domain"/>
    <property type="match status" value="1"/>
</dbReference>
<evidence type="ECO:0000313" key="10">
    <source>
        <dbReference type="Proteomes" id="UP000253940"/>
    </source>
</evidence>
<feature type="binding site" evidence="8">
    <location>
        <position position="144"/>
    </location>
    <ligand>
        <name>Zn(2+)</name>
        <dbReference type="ChEBI" id="CHEBI:29105"/>
        <note>catalytic</note>
    </ligand>
</feature>
<dbReference type="Pfam" id="PF02130">
    <property type="entry name" value="YbeY"/>
    <property type="match status" value="1"/>
</dbReference>
<evidence type="ECO:0000256" key="8">
    <source>
        <dbReference type="HAMAP-Rule" id="MF_00009"/>
    </source>
</evidence>
<proteinExistence type="inferred from homology"/>
<dbReference type="PANTHER" id="PTHR46986:SF1">
    <property type="entry name" value="ENDORIBONUCLEASE YBEY, CHLOROPLASTIC"/>
    <property type="match status" value="1"/>
</dbReference>
<gene>
    <name evidence="8" type="primary">ybeY</name>
    <name evidence="9" type="ORF">HYN46_10920</name>
</gene>
<keyword evidence="7 8" id="KW-0862">Zinc</keyword>
<name>A0A345P7P7_9GAMM</name>
<accession>A0A345P7P7</accession>
<comment type="similarity">
    <text evidence="1 8">Belongs to the endoribonuclease YbeY family.</text>
</comment>
<keyword evidence="2 8" id="KW-0690">Ribosome biogenesis</keyword>
<dbReference type="GO" id="GO:0004521">
    <property type="term" value="F:RNA endonuclease activity"/>
    <property type="evidence" value="ECO:0007669"/>
    <property type="project" value="UniProtKB-UniRule"/>
</dbReference>
<keyword evidence="6 8" id="KW-0378">Hydrolase</keyword>
<keyword evidence="4 8" id="KW-0479">Metal-binding</keyword>
<dbReference type="Proteomes" id="UP000253940">
    <property type="component" value="Chromosome"/>
</dbReference>
<keyword evidence="8" id="KW-0963">Cytoplasm</keyword>
<dbReference type="RefSeq" id="WP_114899415.1">
    <property type="nucleotide sequence ID" value="NZ_CP031222.1"/>
</dbReference>
<dbReference type="EMBL" id="CP031222">
    <property type="protein sequence ID" value="AXI03306.1"/>
    <property type="molecule type" value="Genomic_DNA"/>
</dbReference>
<comment type="cofactor">
    <cofactor evidence="8">
        <name>Zn(2+)</name>
        <dbReference type="ChEBI" id="CHEBI:29105"/>
    </cofactor>
    <text evidence="8">Binds 1 zinc ion.</text>
</comment>
<evidence type="ECO:0000256" key="4">
    <source>
        <dbReference type="ARBA" id="ARBA00022723"/>
    </source>
</evidence>
<dbReference type="GO" id="GO:0008270">
    <property type="term" value="F:zinc ion binding"/>
    <property type="evidence" value="ECO:0007669"/>
    <property type="project" value="UniProtKB-UniRule"/>
</dbReference>
<evidence type="ECO:0000256" key="2">
    <source>
        <dbReference type="ARBA" id="ARBA00022517"/>
    </source>
</evidence>
<dbReference type="PANTHER" id="PTHR46986">
    <property type="entry name" value="ENDORIBONUCLEASE YBEY, CHLOROPLASTIC"/>
    <property type="match status" value="1"/>
</dbReference>
<dbReference type="InterPro" id="IPR023091">
    <property type="entry name" value="MetalPrtase_cat_dom_sf_prd"/>
</dbReference>
<dbReference type="InterPro" id="IPR002036">
    <property type="entry name" value="YbeY"/>
</dbReference>
<dbReference type="GO" id="GO:0004222">
    <property type="term" value="F:metalloendopeptidase activity"/>
    <property type="evidence" value="ECO:0007669"/>
    <property type="project" value="InterPro"/>
</dbReference>
<dbReference type="GO" id="GO:0005737">
    <property type="term" value="C:cytoplasm"/>
    <property type="evidence" value="ECO:0007669"/>
    <property type="project" value="UniProtKB-SubCell"/>
</dbReference>
<dbReference type="OrthoDB" id="9807740at2"/>
<evidence type="ECO:0000313" key="9">
    <source>
        <dbReference type="EMBL" id="AXI03306.1"/>
    </source>
</evidence>
<keyword evidence="8" id="KW-0698">rRNA processing</keyword>
<evidence type="ECO:0000256" key="3">
    <source>
        <dbReference type="ARBA" id="ARBA00022722"/>
    </source>
</evidence>
<dbReference type="AlphaFoldDB" id="A0A345P7P7"/>
<comment type="function">
    <text evidence="8">Single strand-specific metallo-endoribonuclease involved in late-stage 70S ribosome quality control and in maturation of the 3' terminus of the 16S rRNA.</text>
</comment>
<comment type="subcellular location">
    <subcellularLocation>
        <location evidence="8">Cytoplasm</location>
    </subcellularLocation>
</comment>
<sequence length="180" mass="20604">MTAKRKDVSTKDRASKRRNKKLNILLQRVCESPALHVRKRDLQTWIWETLSVVGIKKKRKCEVAIRIVDTPESQQLNFAYREKDKPTNVLSFPSDLPKEILLILPNKPLGDLVICLPVVLSEADEQGKTPKEHLAHLVVHGVLHLLGYDHETSAKDAAEMEALEIKIMHHLHFPDPYADR</sequence>
<dbReference type="Gene3D" id="3.40.390.30">
    <property type="entry name" value="Metalloproteases ('zincins'), catalytic domain"/>
    <property type="match status" value="1"/>
</dbReference>
<evidence type="ECO:0000256" key="6">
    <source>
        <dbReference type="ARBA" id="ARBA00022801"/>
    </source>
</evidence>
<feature type="binding site" evidence="8">
    <location>
        <position position="140"/>
    </location>
    <ligand>
        <name>Zn(2+)</name>
        <dbReference type="ChEBI" id="CHEBI:29105"/>
        <note>catalytic</note>
    </ligand>
</feature>
<protein>
    <recommendedName>
        <fullName evidence="8">Endoribonuclease YbeY</fullName>
        <ecNumber evidence="8">3.1.-.-</ecNumber>
    </recommendedName>
</protein>
<keyword evidence="10" id="KW-1185">Reference proteome</keyword>
<evidence type="ECO:0000256" key="7">
    <source>
        <dbReference type="ARBA" id="ARBA00022833"/>
    </source>
</evidence>
<dbReference type="EC" id="3.1.-.-" evidence="8"/>
<feature type="binding site" evidence="8">
    <location>
        <position position="150"/>
    </location>
    <ligand>
        <name>Zn(2+)</name>
        <dbReference type="ChEBI" id="CHEBI:29105"/>
        <note>catalytic</note>
    </ligand>
</feature>